<dbReference type="Pfam" id="PF00395">
    <property type="entry name" value="SLH"/>
    <property type="match status" value="1"/>
</dbReference>
<feature type="domain" description="SLH" evidence="2">
    <location>
        <begin position="133"/>
        <end position="196"/>
    </location>
</feature>
<feature type="chain" id="PRO_5038689631" evidence="1">
    <location>
        <begin position="22"/>
        <end position="394"/>
    </location>
</feature>
<evidence type="ECO:0000313" key="3">
    <source>
        <dbReference type="EMBL" id="MBD2847049.1"/>
    </source>
</evidence>
<dbReference type="PROSITE" id="PS51272">
    <property type="entry name" value="SLH"/>
    <property type="match status" value="2"/>
</dbReference>
<organism evidence="3 4">
    <name type="scientific">Paenibacillus sabuli</name>
    <dbReference type="NCBI Taxonomy" id="2772509"/>
    <lineage>
        <taxon>Bacteria</taxon>
        <taxon>Bacillati</taxon>
        <taxon>Bacillota</taxon>
        <taxon>Bacilli</taxon>
        <taxon>Bacillales</taxon>
        <taxon>Paenibacillaceae</taxon>
        <taxon>Paenibacillus</taxon>
    </lineage>
</organism>
<keyword evidence="4" id="KW-1185">Reference proteome</keyword>
<accession>A0A927GSR9</accession>
<dbReference type="EMBL" id="JACXIZ010000032">
    <property type="protein sequence ID" value="MBD2847049.1"/>
    <property type="molecule type" value="Genomic_DNA"/>
</dbReference>
<dbReference type="RefSeq" id="WP_190920027.1">
    <property type="nucleotide sequence ID" value="NZ_JACXIZ010000032.1"/>
</dbReference>
<sequence length="394" mass="43750">MKKIILLTVGAFLTGLALAYAAFAEEARLQFSDVTGHWGESGIMGAVGKGYVQGYPDGTFRPDRKVSYAEFLKMTVDALGMQTNEAAGGKWYAPYVEAATRAKIYKTSDFEDASWDAPIPRKDMAMLAGRAVGAEMYSQFAYQETAEEYLYVAANLGLVKGMGAGKAAPEGETTRAQAVTIIERMLKVKDGQTLEPADRNTRMDAELAWHRTNMYTALENELHFDRIGTQFGRNGYVMETKDGLYKGEMLNLYVIDLEDPNDPYRHVVKDIDSLIWMRSKYYGMHPIKDFPESYLLYFSTKIHYNKDTSKYADTGQRQKIGTVGFGTTDINAFIEGDLNGLSAVYTKTGEHLPGASTFILPKARFDNEDSIAIDLISPGSSNATHKTLTLFTQS</sequence>
<dbReference type="Proteomes" id="UP000621560">
    <property type="component" value="Unassembled WGS sequence"/>
</dbReference>
<evidence type="ECO:0000256" key="1">
    <source>
        <dbReference type="SAM" id="SignalP"/>
    </source>
</evidence>
<protein>
    <submittedName>
        <fullName evidence="3">S-layer homology domain-containing protein</fullName>
    </submittedName>
</protein>
<name>A0A927GSR9_9BACL</name>
<feature type="signal peptide" evidence="1">
    <location>
        <begin position="1"/>
        <end position="21"/>
    </location>
</feature>
<dbReference type="AlphaFoldDB" id="A0A927GSR9"/>
<evidence type="ECO:0000313" key="4">
    <source>
        <dbReference type="Proteomes" id="UP000621560"/>
    </source>
</evidence>
<keyword evidence="1" id="KW-0732">Signal</keyword>
<dbReference type="InterPro" id="IPR001119">
    <property type="entry name" value="SLH_dom"/>
</dbReference>
<gene>
    <name evidence="3" type="ORF">IDH44_17770</name>
</gene>
<proteinExistence type="predicted"/>
<comment type="caution">
    <text evidence="3">The sequence shown here is derived from an EMBL/GenBank/DDBJ whole genome shotgun (WGS) entry which is preliminary data.</text>
</comment>
<feature type="domain" description="SLH" evidence="2">
    <location>
        <begin position="26"/>
        <end position="89"/>
    </location>
</feature>
<reference evidence="3" key="1">
    <citation type="submission" date="2020-09" db="EMBL/GenBank/DDBJ databases">
        <title>A novel bacterium of genus Paenibacillus, isolated from South China Sea.</title>
        <authorList>
            <person name="Huang H."/>
            <person name="Mo K."/>
            <person name="Hu Y."/>
        </authorList>
    </citation>
    <scope>NUCLEOTIDE SEQUENCE</scope>
    <source>
        <strain evidence="3">IB182496</strain>
    </source>
</reference>
<evidence type="ECO:0000259" key="2">
    <source>
        <dbReference type="PROSITE" id="PS51272"/>
    </source>
</evidence>